<comment type="caution">
    <text evidence="7">The sequence shown here is derived from an EMBL/GenBank/DDBJ whole genome shotgun (WGS) entry which is preliminary data.</text>
</comment>
<evidence type="ECO:0000256" key="1">
    <source>
        <dbReference type="ARBA" id="ARBA00004141"/>
    </source>
</evidence>
<organism evidence="7 8">
    <name type="scientific">Dactylonectria macrodidyma</name>
    <dbReference type="NCBI Taxonomy" id="307937"/>
    <lineage>
        <taxon>Eukaryota</taxon>
        <taxon>Fungi</taxon>
        <taxon>Dikarya</taxon>
        <taxon>Ascomycota</taxon>
        <taxon>Pezizomycotina</taxon>
        <taxon>Sordariomycetes</taxon>
        <taxon>Hypocreomycetidae</taxon>
        <taxon>Hypocreales</taxon>
        <taxon>Nectriaceae</taxon>
        <taxon>Dactylonectria</taxon>
    </lineage>
</organism>
<evidence type="ECO:0000256" key="4">
    <source>
        <dbReference type="ARBA" id="ARBA00022989"/>
    </source>
</evidence>
<keyword evidence="3 6" id="KW-0812">Transmembrane</keyword>
<dbReference type="Gene3D" id="1.20.1260.100">
    <property type="entry name" value="TspO/MBR protein"/>
    <property type="match status" value="1"/>
</dbReference>
<dbReference type="Proteomes" id="UP000738349">
    <property type="component" value="Unassembled WGS sequence"/>
</dbReference>
<evidence type="ECO:0000256" key="6">
    <source>
        <dbReference type="SAM" id="Phobius"/>
    </source>
</evidence>
<keyword evidence="8" id="KW-1185">Reference proteome</keyword>
<feature type="transmembrane region" description="Helical" evidence="6">
    <location>
        <begin position="215"/>
        <end position="235"/>
    </location>
</feature>
<feature type="transmembrane region" description="Helical" evidence="6">
    <location>
        <begin position="162"/>
        <end position="183"/>
    </location>
</feature>
<feature type="transmembrane region" description="Helical" evidence="6">
    <location>
        <begin position="83"/>
        <end position="104"/>
    </location>
</feature>
<accession>A0A9P9JPX1</accession>
<protein>
    <submittedName>
        <fullName evidence="7">TspO/MBR family-domain-containing protein</fullName>
    </submittedName>
</protein>
<reference evidence="7" key="1">
    <citation type="journal article" date="2021" name="Nat. Commun.">
        <title>Genetic determinants of endophytism in the Arabidopsis root mycobiome.</title>
        <authorList>
            <person name="Mesny F."/>
            <person name="Miyauchi S."/>
            <person name="Thiergart T."/>
            <person name="Pickel B."/>
            <person name="Atanasova L."/>
            <person name="Karlsson M."/>
            <person name="Huettel B."/>
            <person name="Barry K.W."/>
            <person name="Haridas S."/>
            <person name="Chen C."/>
            <person name="Bauer D."/>
            <person name="Andreopoulos W."/>
            <person name="Pangilinan J."/>
            <person name="LaButti K."/>
            <person name="Riley R."/>
            <person name="Lipzen A."/>
            <person name="Clum A."/>
            <person name="Drula E."/>
            <person name="Henrissat B."/>
            <person name="Kohler A."/>
            <person name="Grigoriev I.V."/>
            <person name="Martin F.M."/>
            <person name="Hacquard S."/>
        </authorList>
    </citation>
    <scope>NUCLEOTIDE SEQUENCE</scope>
    <source>
        <strain evidence="7">MPI-CAGE-AT-0147</strain>
    </source>
</reference>
<keyword evidence="4 6" id="KW-1133">Transmembrane helix</keyword>
<dbReference type="InterPro" id="IPR038330">
    <property type="entry name" value="TspO/MBR-related_sf"/>
</dbReference>
<dbReference type="FunFam" id="1.20.1260.100:FF:000001">
    <property type="entry name" value="translocator protein 2"/>
    <property type="match status" value="1"/>
</dbReference>
<evidence type="ECO:0000313" key="8">
    <source>
        <dbReference type="Proteomes" id="UP000738349"/>
    </source>
</evidence>
<dbReference type="EMBL" id="JAGMUV010000002">
    <property type="protein sequence ID" value="KAH7171125.1"/>
    <property type="molecule type" value="Genomic_DNA"/>
</dbReference>
<keyword evidence="5 6" id="KW-0472">Membrane</keyword>
<comment type="similarity">
    <text evidence="2">Belongs to the TspO/BZRP family.</text>
</comment>
<dbReference type="PANTHER" id="PTHR10057:SF0">
    <property type="entry name" value="TRANSLOCATOR PROTEIN"/>
    <property type="match status" value="1"/>
</dbReference>
<feature type="transmembrane region" description="Helical" evidence="6">
    <location>
        <begin position="190"/>
        <end position="209"/>
    </location>
</feature>
<gene>
    <name evidence="7" type="ORF">EDB81DRAFT_777712</name>
</gene>
<feature type="transmembrane region" description="Helical" evidence="6">
    <location>
        <begin position="124"/>
        <end position="142"/>
    </location>
</feature>
<evidence type="ECO:0000256" key="2">
    <source>
        <dbReference type="ARBA" id="ARBA00007524"/>
    </source>
</evidence>
<proteinExistence type="inferred from homology"/>
<name>A0A9P9JPX1_9HYPO</name>
<dbReference type="GO" id="GO:0033013">
    <property type="term" value="P:tetrapyrrole metabolic process"/>
    <property type="evidence" value="ECO:0007669"/>
    <property type="project" value="UniProtKB-ARBA"/>
</dbReference>
<dbReference type="Pfam" id="PF03073">
    <property type="entry name" value="TspO_MBR"/>
    <property type="match status" value="1"/>
</dbReference>
<evidence type="ECO:0000256" key="5">
    <source>
        <dbReference type="ARBA" id="ARBA00023136"/>
    </source>
</evidence>
<evidence type="ECO:0000313" key="7">
    <source>
        <dbReference type="EMBL" id="KAH7171125.1"/>
    </source>
</evidence>
<comment type="subcellular location">
    <subcellularLocation>
        <location evidence="1">Membrane</location>
        <topology evidence="1">Multi-pass membrane protein</topology>
    </subcellularLocation>
</comment>
<dbReference type="CDD" id="cd15904">
    <property type="entry name" value="TSPO_MBR"/>
    <property type="match status" value="1"/>
</dbReference>
<evidence type="ECO:0000256" key="3">
    <source>
        <dbReference type="ARBA" id="ARBA00022692"/>
    </source>
</evidence>
<dbReference type="AlphaFoldDB" id="A0A9P9JPX1"/>
<dbReference type="GO" id="GO:0005741">
    <property type="term" value="C:mitochondrial outer membrane"/>
    <property type="evidence" value="ECO:0007669"/>
    <property type="project" value="TreeGrafter"/>
</dbReference>
<dbReference type="InterPro" id="IPR004307">
    <property type="entry name" value="TspO_MBR"/>
</dbReference>
<dbReference type="OrthoDB" id="8841220at2759"/>
<dbReference type="PANTHER" id="PTHR10057">
    <property type="entry name" value="PERIPHERAL-TYPE BENZODIAZEPINE RECEPTOR"/>
    <property type="match status" value="1"/>
</dbReference>
<sequence length="253" mass="27602">MGPRLGCSASLSELNLTTNTYITSWRSNPPLSSVIDAHSRPAATHSLSSLTSKNQLHLTDPAQQSSARMTSFIPAITLPSAVFLNPAVSILLPIGLGTAVGLSARQTQKTYLSLKKPDLHPPPWLFGPVWTVLYGVMGYAAYRATFNGLSPFSSPQTIQVTRHAMTLYTIQLGLNLIWTPLFFGFNRPRAAVVDILGLVGVNGYLTYVWSTIDPIASWCQVPYLGWLSFATYLCVSIGRLNNWDLTGKSNKEA</sequence>